<dbReference type="SMART" id="SM00382">
    <property type="entry name" value="AAA"/>
    <property type="match status" value="1"/>
</dbReference>
<dbReference type="OrthoDB" id="9807242at2"/>
<dbReference type="GO" id="GO:0016887">
    <property type="term" value="F:ATP hydrolysis activity"/>
    <property type="evidence" value="ECO:0007669"/>
    <property type="project" value="InterPro"/>
</dbReference>
<comment type="caution">
    <text evidence="6">The sequence shown here is derived from an EMBL/GenBank/DDBJ whole genome shotgun (WGS) entry which is preliminary data.</text>
</comment>
<dbReference type="PANTHER" id="PTHR42788">
    <property type="entry name" value="TAURINE IMPORT ATP-BINDING PROTEIN-RELATED"/>
    <property type="match status" value="1"/>
</dbReference>
<dbReference type="GO" id="GO:0005524">
    <property type="term" value="F:ATP binding"/>
    <property type="evidence" value="ECO:0007669"/>
    <property type="project" value="UniProtKB-KW"/>
</dbReference>
<evidence type="ECO:0000313" key="7">
    <source>
        <dbReference type="Proteomes" id="UP000248021"/>
    </source>
</evidence>
<evidence type="ECO:0000256" key="1">
    <source>
        <dbReference type="ARBA" id="ARBA00005417"/>
    </source>
</evidence>
<organism evidence="6 7">
    <name type="scientific">Chelatococcus asaccharovorans</name>
    <dbReference type="NCBI Taxonomy" id="28210"/>
    <lineage>
        <taxon>Bacteria</taxon>
        <taxon>Pseudomonadati</taxon>
        <taxon>Pseudomonadota</taxon>
        <taxon>Alphaproteobacteria</taxon>
        <taxon>Hyphomicrobiales</taxon>
        <taxon>Chelatococcaceae</taxon>
        <taxon>Chelatococcus</taxon>
    </lineage>
</organism>
<dbReference type="Gene3D" id="3.40.50.300">
    <property type="entry name" value="P-loop containing nucleotide triphosphate hydrolases"/>
    <property type="match status" value="1"/>
</dbReference>
<evidence type="ECO:0000313" key="6">
    <source>
        <dbReference type="EMBL" id="PXW55100.1"/>
    </source>
</evidence>
<dbReference type="RefSeq" id="WP_110376705.1">
    <property type="nucleotide sequence ID" value="NZ_JAHBRY010000003.1"/>
</dbReference>
<keyword evidence="4 6" id="KW-0067">ATP-binding</keyword>
<evidence type="ECO:0000256" key="4">
    <source>
        <dbReference type="ARBA" id="ARBA00022840"/>
    </source>
</evidence>
<dbReference type="InterPro" id="IPR027417">
    <property type="entry name" value="P-loop_NTPase"/>
</dbReference>
<reference evidence="6 7" key="1">
    <citation type="submission" date="2018-05" db="EMBL/GenBank/DDBJ databases">
        <title>Genomic Encyclopedia of Type Strains, Phase IV (KMG-IV): sequencing the most valuable type-strain genomes for metagenomic binning, comparative biology and taxonomic classification.</title>
        <authorList>
            <person name="Goeker M."/>
        </authorList>
    </citation>
    <scope>NUCLEOTIDE SEQUENCE [LARGE SCALE GENOMIC DNA]</scope>
    <source>
        <strain evidence="6 7">DSM 6462</strain>
    </source>
</reference>
<keyword evidence="2" id="KW-0813">Transport</keyword>
<dbReference type="AlphaFoldDB" id="A0A2V3TZE5"/>
<evidence type="ECO:0000256" key="3">
    <source>
        <dbReference type="ARBA" id="ARBA00022741"/>
    </source>
</evidence>
<dbReference type="CDD" id="cd03293">
    <property type="entry name" value="ABC_NrtD_SsuB_transporters"/>
    <property type="match status" value="1"/>
</dbReference>
<feature type="domain" description="ABC transporter" evidence="5">
    <location>
        <begin position="11"/>
        <end position="252"/>
    </location>
</feature>
<protein>
    <submittedName>
        <fullName evidence="6">NitT/TauT family transport system ATP-binding protein</fullName>
    </submittedName>
</protein>
<dbReference type="EMBL" id="QJJK01000010">
    <property type="protein sequence ID" value="PXW55100.1"/>
    <property type="molecule type" value="Genomic_DNA"/>
</dbReference>
<dbReference type="InterPro" id="IPR003439">
    <property type="entry name" value="ABC_transporter-like_ATP-bd"/>
</dbReference>
<evidence type="ECO:0000256" key="2">
    <source>
        <dbReference type="ARBA" id="ARBA00022448"/>
    </source>
</evidence>
<name>A0A2V3TZE5_9HYPH</name>
<dbReference type="Pfam" id="PF00005">
    <property type="entry name" value="ABC_tran"/>
    <property type="match status" value="1"/>
</dbReference>
<proteinExistence type="inferred from homology"/>
<gene>
    <name evidence="6" type="ORF">C7450_11037</name>
</gene>
<keyword evidence="7" id="KW-1185">Reference proteome</keyword>
<dbReference type="Proteomes" id="UP000248021">
    <property type="component" value="Unassembled WGS sequence"/>
</dbReference>
<keyword evidence="3" id="KW-0547">Nucleotide-binding</keyword>
<sequence length="277" mass="31040">METLEKMTPKICLGGITKEYIAPRTGQRTLAIADVSLDVFQGEFLCIVGPSGCGKSTILNMIAGLARPSRGELVMDGKPIRDPGAERGVVFQDYALFPWKTVRENIEFGPRYRTAGPLSASERDRIVRHYIDLVSLTGAENKYPHELSGGMRQRCAFARALANEPEVLLMDEPFAALDAQTRLILQEELLRIWGEELPRAARKTVVFITHGIDEAVYLADRVAVMSNNPGHIKTIMTVDLPRPRRESLRATAEFQKLADAIWQLIRHEAYEATIDRH</sequence>
<dbReference type="InterPro" id="IPR003593">
    <property type="entry name" value="AAA+_ATPase"/>
</dbReference>
<dbReference type="SUPFAM" id="SSF52540">
    <property type="entry name" value="P-loop containing nucleoside triphosphate hydrolases"/>
    <property type="match status" value="1"/>
</dbReference>
<comment type="similarity">
    <text evidence="1">Belongs to the ABC transporter superfamily.</text>
</comment>
<dbReference type="PROSITE" id="PS50893">
    <property type="entry name" value="ABC_TRANSPORTER_2"/>
    <property type="match status" value="1"/>
</dbReference>
<dbReference type="PANTHER" id="PTHR42788:SF13">
    <property type="entry name" value="ALIPHATIC SULFONATES IMPORT ATP-BINDING PROTEIN SSUB"/>
    <property type="match status" value="1"/>
</dbReference>
<dbReference type="InterPro" id="IPR050166">
    <property type="entry name" value="ABC_transporter_ATP-bind"/>
</dbReference>
<accession>A0A2V3TZE5</accession>
<evidence type="ECO:0000259" key="5">
    <source>
        <dbReference type="PROSITE" id="PS50893"/>
    </source>
</evidence>